<evidence type="ECO:0000256" key="4">
    <source>
        <dbReference type="ARBA" id="ARBA00022692"/>
    </source>
</evidence>
<feature type="transmembrane region" description="Helical" evidence="11">
    <location>
        <begin position="158"/>
        <end position="183"/>
    </location>
</feature>
<proteinExistence type="inferred from homology"/>
<dbReference type="Pfam" id="PF02949">
    <property type="entry name" value="7tm_6"/>
    <property type="match status" value="1"/>
</dbReference>
<accession>A0A1I8Q8I8</accession>
<keyword evidence="4 11" id="KW-0812">Transmembrane</keyword>
<dbReference type="PANTHER" id="PTHR21137:SF44">
    <property type="entry name" value="ODORANT RECEPTOR 13A-RELATED"/>
    <property type="match status" value="1"/>
</dbReference>
<keyword evidence="7 11" id="KW-0472">Membrane</keyword>
<feature type="transmembrane region" description="Helical" evidence="11">
    <location>
        <begin position="235"/>
        <end position="259"/>
    </location>
</feature>
<dbReference type="GO" id="GO:0005549">
    <property type="term" value="F:odorant binding"/>
    <property type="evidence" value="ECO:0007669"/>
    <property type="project" value="InterPro"/>
</dbReference>
<dbReference type="STRING" id="35570.A0A1I8Q8I8"/>
<protein>
    <recommendedName>
        <fullName evidence="11">Odorant receptor</fullName>
    </recommendedName>
</protein>
<evidence type="ECO:0000313" key="13">
    <source>
        <dbReference type="Proteomes" id="UP000095300"/>
    </source>
</evidence>
<dbReference type="EnsemblMetazoa" id="SCAU014848-RA">
    <property type="protein sequence ID" value="SCAU014848-PA"/>
    <property type="gene ID" value="SCAU014848"/>
</dbReference>
<keyword evidence="8 11" id="KW-0675">Receptor</keyword>
<evidence type="ECO:0000256" key="3">
    <source>
        <dbReference type="ARBA" id="ARBA00022606"/>
    </source>
</evidence>
<feature type="transmembrane region" description="Helical" evidence="11">
    <location>
        <begin position="45"/>
        <end position="62"/>
    </location>
</feature>
<dbReference type="AlphaFoldDB" id="A0A1I8Q8I8"/>
<feature type="transmembrane region" description="Helical" evidence="11">
    <location>
        <begin position="12"/>
        <end position="33"/>
    </location>
</feature>
<keyword evidence="6 11" id="KW-1133">Transmembrane helix</keyword>
<keyword evidence="9 11" id="KW-0807">Transducer</keyword>
<dbReference type="GO" id="GO:0004984">
    <property type="term" value="F:olfactory receptor activity"/>
    <property type="evidence" value="ECO:0007669"/>
    <property type="project" value="InterPro"/>
</dbReference>
<evidence type="ECO:0000256" key="5">
    <source>
        <dbReference type="ARBA" id="ARBA00022725"/>
    </source>
</evidence>
<evidence type="ECO:0000256" key="1">
    <source>
        <dbReference type="ARBA" id="ARBA00004651"/>
    </source>
</evidence>
<dbReference type="Proteomes" id="UP000095300">
    <property type="component" value="Unassembled WGS sequence"/>
</dbReference>
<organism evidence="12 13">
    <name type="scientific">Stomoxys calcitrans</name>
    <name type="common">Stable fly</name>
    <name type="synonym">Conops calcitrans</name>
    <dbReference type="NCBI Taxonomy" id="35570"/>
    <lineage>
        <taxon>Eukaryota</taxon>
        <taxon>Metazoa</taxon>
        <taxon>Ecdysozoa</taxon>
        <taxon>Arthropoda</taxon>
        <taxon>Hexapoda</taxon>
        <taxon>Insecta</taxon>
        <taxon>Pterygota</taxon>
        <taxon>Neoptera</taxon>
        <taxon>Endopterygota</taxon>
        <taxon>Diptera</taxon>
        <taxon>Brachycera</taxon>
        <taxon>Muscomorpha</taxon>
        <taxon>Muscoidea</taxon>
        <taxon>Muscidae</taxon>
        <taxon>Stomoxys</taxon>
    </lineage>
</organism>
<evidence type="ECO:0000313" key="12">
    <source>
        <dbReference type="EnsemblMetazoa" id="SCAU014848-PA"/>
    </source>
</evidence>
<comment type="caution">
    <text evidence="11">Lacks conserved residue(s) required for the propagation of feature annotation.</text>
</comment>
<evidence type="ECO:0000256" key="7">
    <source>
        <dbReference type="ARBA" id="ARBA00023136"/>
    </source>
</evidence>
<keyword evidence="5 11" id="KW-0552">Olfaction</keyword>
<keyword evidence="2" id="KW-1003">Cell membrane</keyword>
<evidence type="ECO:0000256" key="10">
    <source>
        <dbReference type="ARBA" id="ARBA00038679"/>
    </source>
</evidence>
<comment type="subunit">
    <text evidence="10">Interacts with Orco. Complexes exist early in the endomembrane system in olfactory sensory neurons (OSNs), coupling these complexes to the conserved ciliary trafficking pathway.</text>
</comment>
<keyword evidence="3 11" id="KW-0716">Sensory transduction</keyword>
<dbReference type="KEGG" id="scac:106092212"/>
<dbReference type="GO" id="GO:0007165">
    <property type="term" value="P:signal transduction"/>
    <property type="evidence" value="ECO:0007669"/>
    <property type="project" value="UniProtKB-KW"/>
</dbReference>
<dbReference type="VEuPathDB" id="VectorBase:SCAU014848"/>
<reference evidence="12" key="1">
    <citation type="submission" date="2020-05" db="UniProtKB">
        <authorList>
            <consortium name="EnsemblMetazoa"/>
        </authorList>
    </citation>
    <scope>IDENTIFICATION</scope>
    <source>
        <strain evidence="12">USDA</strain>
    </source>
</reference>
<comment type="subcellular location">
    <subcellularLocation>
        <location evidence="1 11">Cell membrane</location>
        <topology evidence="1 11">Multi-pass membrane protein</topology>
    </subcellularLocation>
</comment>
<feature type="transmembrane region" description="Helical" evidence="11">
    <location>
        <begin position="318"/>
        <end position="344"/>
    </location>
</feature>
<evidence type="ECO:0000256" key="9">
    <source>
        <dbReference type="ARBA" id="ARBA00023224"/>
    </source>
</evidence>
<comment type="similarity">
    <text evidence="11">Belongs to the insect chemoreceptor superfamily. Heteromeric odorant receptor channel (TC 1.A.69) family.</text>
</comment>
<dbReference type="PANTHER" id="PTHR21137">
    <property type="entry name" value="ODORANT RECEPTOR"/>
    <property type="match status" value="1"/>
</dbReference>
<feature type="transmembrane region" description="Helical" evidence="11">
    <location>
        <begin position="106"/>
        <end position="128"/>
    </location>
</feature>
<sequence>MRIKPQIHSKYLQIAVTLNLFIVVILQIIHNVISEDTEERLPNIIFNNYIIVGIGKILAIYYHRLAMAKAVDYLRVIYPSKAIERKYQLGDYFKFYSRLEMVIWTFYRMVGPSFLLLPLFQSFINIWLRGKFSFILPLHMWGFDEANIGESSPWVLYILYYLLGGWCCLSVGMSITACDLLLYGMIIQLCQHFDLNSKQILELSPGNEMEALEQLKKIGIQHQKIMELAKEVNRIFGPSIIFSVMSSSFILCLVTYQMLDDVPYFTILKSFILLLYESKQVIITCYMGQKIMECSSLVNESLYMHNWVDGSVKYRRHVLIMLLCTAQPFVLYIGGIADITLVTLKVVYGNAYRLFTVFKST</sequence>
<evidence type="ECO:0000256" key="6">
    <source>
        <dbReference type="ARBA" id="ARBA00022989"/>
    </source>
</evidence>
<evidence type="ECO:0000256" key="8">
    <source>
        <dbReference type="ARBA" id="ARBA00023170"/>
    </source>
</evidence>
<keyword evidence="13" id="KW-1185">Reference proteome</keyword>
<dbReference type="GO" id="GO:0005886">
    <property type="term" value="C:plasma membrane"/>
    <property type="evidence" value="ECO:0007669"/>
    <property type="project" value="UniProtKB-SubCell"/>
</dbReference>
<dbReference type="InterPro" id="IPR004117">
    <property type="entry name" value="7tm6_olfct_rcpt"/>
</dbReference>
<evidence type="ECO:0000256" key="2">
    <source>
        <dbReference type="ARBA" id="ARBA00022475"/>
    </source>
</evidence>
<gene>
    <name evidence="12" type="primary">106092212</name>
</gene>
<name>A0A1I8Q8I8_STOCA</name>
<evidence type="ECO:0000256" key="11">
    <source>
        <dbReference type="RuleBase" id="RU351113"/>
    </source>
</evidence>
<dbReference type="OrthoDB" id="6614360at2759"/>